<protein>
    <recommendedName>
        <fullName evidence="10">Peptidase S53 domain-containing protein</fullName>
    </recommendedName>
</protein>
<accession>A0ABS2KL41</accession>
<keyword evidence="12" id="KW-1185">Reference proteome</keyword>
<evidence type="ECO:0000256" key="3">
    <source>
        <dbReference type="ARBA" id="ARBA00022723"/>
    </source>
</evidence>
<evidence type="ECO:0000313" key="12">
    <source>
        <dbReference type="Proteomes" id="UP001430193"/>
    </source>
</evidence>
<comment type="caution">
    <text evidence="11">The sequence shown here is derived from an EMBL/GenBank/DDBJ whole genome shotgun (WGS) entry which is preliminary data.</text>
</comment>
<feature type="active site" description="Charge relay system" evidence="8">
    <location>
        <position position="298"/>
    </location>
</feature>
<reference evidence="11" key="1">
    <citation type="submission" date="2020-10" db="EMBL/GenBank/DDBJ databases">
        <title>Phylogeny of dyella-like bacteria.</title>
        <authorList>
            <person name="Fu J."/>
        </authorList>
    </citation>
    <scope>NUCLEOTIDE SEQUENCE</scope>
    <source>
        <strain evidence="11">DHON07</strain>
    </source>
</reference>
<feature type="signal peptide" evidence="9">
    <location>
        <begin position="1"/>
        <end position="29"/>
    </location>
</feature>
<feature type="domain" description="Peptidase S53" evidence="10">
    <location>
        <begin position="224"/>
        <end position="580"/>
    </location>
</feature>
<dbReference type="InterPro" id="IPR036852">
    <property type="entry name" value="Peptidase_S8/S53_dom_sf"/>
</dbReference>
<organism evidence="11 12">
    <name type="scientific">Dyella mobilis</name>
    <dbReference type="NCBI Taxonomy" id="1849582"/>
    <lineage>
        <taxon>Bacteria</taxon>
        <taxon>Pseudomonadati</taxon>
        <taxon>Pseudomonadota</taxon>
        <taxon>Gammaproteobacteria</taxon>
        <taxon>Lysobacterales</taxon>
        <taxon>Rhodanobacteraceae</taxon>
        <taxon>Dyella</taxon>
    </lineage>
</organism>
<feature type="active site" description="Charge relay system" evidence="8">
    <location>
        <position position="494"/>
    </location>
</feature>
<keyword evidence="4 8" id="KW-0378">Hydrolase</keyword>
<dbReference type="Gene3D" id="3.40.50.200">
    <property type="entry name" value="Peptidase S8/S53 domain"/>
    <property type="match status" value="1"/>
</dbReference>
<keyword evidence="6" id="KW-0106">Calcium</keyword>
<dbReference type="PROSITE" id="PS51695">
    <property type="entry name" value="SEDOLISIN"/>
    <property type="match status" value="1"/>
</dbReference>
<dbReference type="InterPro" id="IPR030400">
    <property type="entry name" value="Sedolisin_dom"/>
</dbReference>
<evidence type="ECO:0000259" key="10">
    <source>
        <dbReference type="PROSITE" id="PS51695"/>
    </source>
</evidence>
<dbReference type="InterPro" id="IPR000209">
    <property type="entry name" value="Peptidase_S8/S53_dom"/>
</dbReference>
<gene>
    <name evidence="11" type="ORF">ISS99_20340</name>
</gene>
<dbReference type="Proteomes" id="UP001430193">
    <property type="component" value="Unassembled WGS sequence"/>
</dbReference>
<proteinExistence type="predicted"/>
<keyword evidence="9" id="KW-0732">Signal</keyword>
<sequence length="580" mass="60866">MLRPAMLSKGLALACWGLASIGVVDTAFAAQASPASKVTLNEAVALQAGDQATLMGSSAPVRVNVVLKMHNPAELQQIAEAVRTHQRNPLSDSDLANRYLPTRADAQRVSDFLHANGFDQIYISKDNVIVTAVGTSANVQSAFKTRLYSLHRGKRSGVANADPVSIPSSLSDVIGAVHGLRSYAERGTSAAKVAASTKGKLTWKGKGAPGAESTEGVVACRECVHGPTDFPSLYGASNLAPASNQVVAVIGVGDQSNTNYLYQTWASNYGFPFIPLNVTYPTGYTPGDYEAQTEAALDVDAVATMTGGLQNIAFYSAPSTNLDDELTAVTAAINDNRSTISLSFAASCDSDIGQDLRTSWDQELSAAVAKGITVFAVTQDDGGYPGCSNNQSSTGFPASSPYVVSVGASTLFNTVDSYSTYDHETLWTGSESGPAATEPRPAYQNVVSNIVGSMRGTPDFVMDGDPNSGLWIVTGGYDSTGTYQTEWAVYGGTSLAAPLLAGTYARLLQSGIPPYFWQQNFYELGVGQVNHTNTDCVSCYNLLTGGSNGAYSVVPGQFNQASGWGSWNAGSLATGLQLQR</sequence>
<dbReference type="SMART" id="SM00944">
    <property type="entry name" value="Pro-kuma_activ"/>
    <property type="match status" value="1"/>
</dbReference>
<keyword evidence="2 8" id="KW-0645">Protease</keyword>
<name>A0ABS2KL41_9GAMM</name>
<evidence type="ECO:0000256" key="2">
    <source>
        <dbReference type="ARBA" id="ARBA00022670"/>
    </source>
</evidence>
<evidence type="ECO:0000256" key="6">
    <source>
        <dbReference type="ARBA" id="ARBA00022837"/>
    </source>
</evidence>
<comment type="cofactor">
    <cofactor evidence="1">
        <name>Ca(2+)</name>
        <dbReference type="ChEBI" id="CHEBI:29108"/>
    </cofactor>
</comment>
<evidence type="ECO:0000256" key="8">
    <source>
        <dbReference type="PROSITE-ProRule" id="PRU01032"/>
    </source>
</evidence>
<comment type="caution">
    <text evidence="8">Lacks conserved residue(s) required for the propagation of feature annotation.</text>
</comment>
<dbReference type="EMBL" id="JADIKF010000040">
    <property type="protein sequence ID" value="MBM7131882.1"/>
    <property type="molecule type" value="Genomic_DNA"/>
</dbReference>
<feature type="chain" id="PRO_5045716764" description="Peptidase S53 domain-containing protein" evidence="9">
    <location>
        <begin position="30"/>
        <end position="580"/>
    </location>
</feature>
<keyword evidence="3" id="KW-0479">Metal-binding</keyword>
<evidence type="ECO:0000313" key="11">
    <source>
        <dbReference type="EMBL" id="MBM7131882.1"/>
    </source>
</evidence>
<evidence type="ECO:0000256" key="4">
    <source>
        <dbReference type="ARBA" id="ARBA00022801"/>
    </source>
</evidence>
<evidence type="ECO:0000256" key="7">
    <source>
        <dbReference type="ARBA" id="ARBA00023145"/>
    </source>
</evidence>
<keyword evidence="7" id="KW-0865">Zymogen</keyword>
<evidence type="ECO:0000256" key="5">
    <source>
        <dbReference type="ARBA" id="ARBA00022825"/>
    </source>
</evidence>
<dbReference type="InterPro" id="IPR050819">
    <property type="entry name" value="Tripeptidyl-peptidase_I"/>
</dbReference>
<feature type="active site" description="Charge relay system" evidence="8">
    <location>
        <position position="294"/>
    </location>
</feature>
<dbReference type="CDD" id="cd11377">
    <property type="entry name" value="Pro-peptidase_S53"/>
    <property type="match status" value="1"/>
</dbReference>
<keyword evidence="5 8" id="KW-0720">Serine protease</keyword>
<dbReference type="Pfam" id="PF00082">
    <property type="entry name" value="Peptidase_S8"/>
    <property type="match status" value="1"/>
</dbReference>
<evidence type="ECO:0000256" key="1">
    <source>
        <dbReference type="ARBA" id="ARBA00001913"/>
    </source>
</evidence>
<dbReference type="PANTHER" id="PTHR14218:SF15">
    <property type="entry name" value="TRIPEPTIDYL-PEPTIDASE 1"/>
    <property type="match status" value="1"/>
</dbReference>
<dbReference type="PANTHER" id="PTHR14218">
    <property type="entry name" value="PROTEASE S8 TRIPEPTIDYL PEPTIDASE I CLN2"/>
    <property type="match status" value="1"/>
</dbReference>
<dbReference type="SUPFAM" id="SSF54897">
    <property type="entry name" value="Protease propeptides/inhibitors"/>
    <property type="match status" value="1"/>
</dbReference>
<dbReference type="RefSeq" id="WP_204633429.1">
    <property type="nucleotide sequence ID" value="NZ_BSOC01000001.1"/>
</dbReference>
<dbReference type="InterPro" id="IPR015366">
    <property type="entry name" value="S53_propep"/>
</dbReference>
<evidence type="ECO:0000256" key="9">
    <source>
        <dbReference type="SAM" id="SignalP"/>
    </source>
</evidence>
<dbReference type="SUPFAM" id="SSF52743">
    <property type="entry name" value="Subtilisin-like"/>
    <property type="match status" value="1"/>
</dbReference>
<dbReference type="Pfam" id="PF09286">
    <property type="entry name" value="Pro-kuma_activ"/>
    <property type="match status" value="1"/>
</dbReference>